<evidence type="ECO:0000313" key="4">
    <source>
        <dbReference type="Proteomes" id="UP000070058"/>
    </source>
</evidence>
<keyword evidence="2" id="KW-0732">Signal</keyword>
<keyword evidence="4" id="KW-1185">Reference proteome</keyword>
<proteinExistence type="predicted"/>
<feature type="signal peptide" evidence="2">
    <location>
        <begin position="1"/>
        <end position="27"/>
    </location>
</feature>
<evidence type="ECO:0000313" key="3">
    <source>
        <dbReference type="EMBL" id="KXU36535.1"/>
    </source>
</evidence>
<dbReference type="OrthoDB" id="191412at2"/>
<reference evidence="4" key="1">
    <citation type="submission" date="2016-02" db="EMBL/GenBank/DDBJ databases">
        <authorList>
            <person name="Sanders J.G."/>
            <person name="Lin J.Y."/>
            <person name="Wertz J.T."/>
            <person name="Russell J.A."/>
            <person name="Moreau C.S."/>
            <person name="Powell S."/>
        </authorList>
    </citation>
    <scope>NUCLEOTIDE SEQUENCE [LARGE SCALE GENOMIC DNA]</scope>
    <source>
        <strain evidence="4">CAG34</strain>
    </source>
</reference>
<evidence type="ECO:0000256" key="1">
    <source>
        <dbReference type="SAM" id="MobiDB-lite"/>
    </source>
</evidence>
<dbReference type="RefSeq" id="WP_068629503.1">
    <property type="nucleotide sequence ID" value="NZ_LSZQ01000030.1"/>
</dbReference>
<gene>
    <name evidence="3" type="ORF">AXK11_04065</name>
</gene>
<sequence length="311" mass="32050">MATHLKPRLGLALAALVAALGTATAQAQTPVFYGPSGDVTGSLADNLISKLYAVEVDGEAYLENHGVITPLSAREVHIAEGSTVYTEEASTTTLVISNGTGLFLNEDGRFSITRAAQEPFVGERGDLIAEPSVSNIQIYHESGVLGVCTSRLLPDSLLEIVTDEAVVRIPDGKLVFERNREGTWVTLVGGDASAQAGKVYYAGQGRDLNIHEKIFFPADGGEPTLTKLSGRDLSEMEGIVTIACLARRSVYFDAPGDIITTPDQAEGPGDGIIGVPTTPGTGGGGPGGGGGGTPPTTVQPPPSTVSPAAIP</sequence>
<comment type="caution">
    <text evidence="3">The sequence shown here is derived from an EMBL/GenBank/DDBJ whole genome shotgun (WGS) entry which is preliminary data.</text>
</comment>
<name>A0A139SPJ8_9BACT</name>
<evidence type="ECO:0000256" key="2">
    <source>
        <dbReference type="SAM" id="SignalP"/>
    </source>
</evidence>
<evidence type="ECO:0008006" key="5">
    <source>
        <dbReference type="Google" id="ProtNLM"/>
    </source>
</evidence>
<feature type="compositionally biased region" description="Pro residues" evidence="1">
    <location>
        <begin position="297"/>
        <end position="311"/>
    </location>
</feature>
<feature type="chain" id="PRO_5007489610" description="FecR protein domain-containing protein" evidence="2">
    <location>
        <begin position="28"/>
        <end position="311"/>
    </location>
</feature>
<dbReference type="AlphaFoldDB" id="A0A139SPJ8"/>
<organism evidence="3 4">
    <name type="scientific">Cephaloticoccus primus</name>
    <dbReference type="NCBI Taxonomy" id="1548207"/>
    <lineage>
        <taxon>Bacteria</taxon>
        <taxon>Pseudomonadati</taxon>
        <taxon>Verrucomicrobiota</taxon>
        <taxon>Opitutia</taxon>
        <taxon>Opitutales</taxon>
        <taxon>Opitutaceae</taxon>
        <taxon>Cephaloticoccus</taxon>
    </lineage>
</organism>
<accession>A0A139SPJ8</accession>
<protein>
    <recommendedName>
        <fullName evidence="5">FecR protein domain-containing protein</fullName>
    </recommendedName>
</protein>
<feature type="region of interest" description="Disordered" evidence="1">
    <location>
        <begin position="261"/>
        <end position="311"/>
    </location>
</feature>
<dbReference type="STRING" id="1548207.AXK11_04065"/>
<feature type="compositionally biased region" description="Gly residues" evidence="1">
    <location>
        <begin position="280"/>
        <end position="293"/>
    </location>
</feature>
<dbReference type="Proteomes" id="UP000070058">
    <property type="component" value="Unassembled WGS sequence"/>
</dbReference>
<dbReference type="EMBL" id="LSZQ01000030">
    <property type="protein sequence ID" value="KXU36535.1"/>
    <property type="molecule type" value="Genomic_DNA"/>
</dbReference>